<accession>M7ZAS1</accession>
<reference evidence="1" key="1">
    <citation type="journal article" date="2013" name="Nature">
        <title>Draft genome of the wheat A-genome progenitor Triticum urartu.</title>
        <authorList>
            <person name="Ling H.Q."/>
            <person name="Zhao S."/>
            <person name="Liu D."/>
            <person name="Wang J."/>
            <person name="Sun H."/>
            <person name="Zhang C."/>
            <person name="Fan H."/>
            <person name="Li D."/>
            <person name="Dong L."/>
            <person name="Tao Y."/>
            <person name="Gao C."/>
            <person name="Wu H."/>
            <person name="Li Y."/>
            <person name="Cui Y."/>
            <person name="Guo X."/>
            <person name="Zheng S."/>
            <person name="Wang B."/>
            <person name="Yu K."/>
            <person name="Liang Q."/>
            <person name="Yang W."/>
            <person name="Lou X."/>
            <person name="Chen J."/>
            <person name="Feng M."/>
            <person name="Jian J."/>
            <person name="Zhang X."/>
            <person name="Luo G."/>
            <person name="Jiang Y."/>
            <person name="Liu J."/>
            <person name="Wang Z."/>
            <person name="Sha Y."/>
            <person name="Zhang B."/>
            <person name="Wu H."/>
            <person name="Tang D."/>
            <person name="Shen Q."/>
            <person name="Xue P."/>
            <person name="Zou S."/>
            <person name="Wang X."/>
            <person name="Liu X."/>
            <person name="Wang F."/>
            <person name="Yang Y."/>
            <person name="An X."/>
            <person name="Dong Z."/>
            <person name="Zhang K."/>
            <person name="Zhang X."/>
            <person name="Luo M.C."/>
            <person name="Dvorak J."/>
            <person name="Tong Y."/>
            <person name="Wang J."/>
            <person name="Yang H."/>
            <person name="Li Z."/>
            <person name="Wang D."/>
            <person name="Zhang A."/>
            <person name="Wang J."/>
        </authorList>
    </citation>
    <scope>NUCLEOTIDE SEQUENCE</scope>
</reference>
<proteinExistence type="predicted"/>
<organism evidence="1">
    <name type="scientific">Triticum urartu</name>
    <name type="common">Red wild einkorn</name>
    <name type="synonym">Crithodium urartu</name>
    <dbReference type="NCBI Taxonomy" id="4572"/>
    <lineage>
        <taxon>Eukaryota</taxon>
        <taxon>Viridiplantae</taxon>
        <taxon>Streptophyta</taxon>
        <taxon>Embryophyta</taxon>
        <taxon>Tracheophyta</taxon>
        <taxon>Spermatophyta</taxon>
        <taxon>Magnoliopsida</taxon>
        <taxon>Liliopsida</taxon>
        <taxon>Poales</taxon>
        <taxon>Poaceae</taxon>
        <taxon>BOP clade</taxon>
        <taxon>Pooideae</taxon>
        <taxon>Triticodae</taxon>
        <taxon>Triticeae</taxon>
        <taxon>Triticinae</taxon>
        <taxon>Triticum</taxon>
    </lineage>
</organism>
<name>M7ZAS1_TRIUA</name>
<dbReference type="EMBL" id="KD149481">
    <property type="protein sequence ID" value="EMS57147.1"/>
    <property type="molecule type" value="Genomic_DNA"/>
</dbReference>
<evidence type="ECO:0000313" key="1">
    <source>
        <dbReference type="EMBL" id="EMS57147.1"/>
    </source>
</evidence>
<sequence length="177" mass="18600">MEMMERRGGGFAMEKWERRDSGFGMEMMERTGFAISSSIYSVTGVGAGMYTSLRGSVETSLTPAASNSAIVLGDQAVNATGWGLAGLEALVAGDMTVGASGLRREQQGEGREGLCWTAAGGGLSGVGKAAALAWRAEAEEPREGKVEAGVDLNDSGAWWSSAAWFHGRGQGRRREET</sequence>
<dbReference type="AlphaFoldDB" id="M7ZAS1"/>
<gene>
    <name evidence="1" type="ORF">TRIUR3_29412</name>
</gene>
<protein>
    <submittedName>
        <fullName evidence="1">Uncharacterized protein</fullName>
    </submittedName>
</protein>